<accession>A0A9Q9BS95</accession>
<sequence>MNRNYEKELGITQQKLTEALAREVMLTAMLDDKNNELEQLKQQIDNQEAAEK</sequence>
<keyword evidence="1" id="KW-0175">Coiled coil</keyword>
<evidence type="ECO:0000256" key="1">
    <source>
        <dbReference type="SAM" id="Coils"/>
    </source>
</evidence>
<gene>
    <name evidence="2" type="ORF">KFV11_05350</name>
</gene>
<name>A0A9Q9BS95_9STAP</name>
<protein>
    <submittedName>
        <fullName evidence="2">Uncharacterized protein</fullName>
    </submittedName>
</protein>
<reference evidence="2" key="1">
    <citation type="submission" date="2021-04" db="EMBL/GenBank/DDBJ databases">
        <title>Complete Genome Sequences of Macrococcus spp. from dog and cattle.</title>
        <authorList>
            <person name="Schwendener S."/>
            <person name="Perreten V."/>
        </authorList>
    </citation>
    <scope>NUCLEOTIDE SEQUENCE</scope>
    <source>
        <strain evidence="2">Epi0143-OL</strain>
    </source>
</reference>
<evidence type="ECO:0000313" key="3">
    <source>
        <dbReference type="Proteomes" id="UP001057381"/>
    </source>
</evidence>
<organism evidence="2 3">
    <name type="scientific">Macrococcus equipercicus</name>
    <dbReference type="NCBI Taxonomy" id="69967"/>
    <lineage>
        <taxon>Bacteria</taxon>
        <taxon>Bacillati</taxon>
        <taxon>Bacillota</taxon>
        <taxon>Bacilli</taxon>
        <taxon>Bacillales</taxon>
        <taxon>Staphylococcaceae</taxon>
        <taxon>Macrococcus</taxon>
    </lineage>
</organism>
<dbReference type="KEGG" id="mequ:KFV11_05350"/>
<evidence type="ECO:0000313" key="2">
    <source>
        <dbReference type="EMBL" id="UTH14776.1"/>
    </source>
</evidence>
<dbReference type="EMBL" id="CP073809">
    <property type="protein sequence ID" value="UTH14776.1"/>
    <property type="molecule type" value="Genomic_DNA"/>
</dbReference>
<dbReference type="Proteomes" id="UP001057381">
    <property type="component" value="Chromosome"/>
</dbReference>
<dbReference type="RefSeq" id="WP_254250554.1">
    <property type="nucleotide sequence ID" value="NZ_CP073809.1"/>
</dbReference>
<proteinExistence type="predicted"/>
<dbReference type="AlphaFoldDB" id="A0A9Q9BS95"/>
<feature type="coiled-coil region" evidence="1">
    <location>
        <begin position="2"/>
        <end position="50"/>
    </location>
</feature>